<feature type="domain" description="HAMP" evidence="9">
    <location>
        <begin position="344"/>
        <end position="396"/>
    </location>
</feature>
<proteinExistence type="inferred from homology"/>
<dbReference type="Gene3D" id="1.10.287.950">
    <property type="entry name" value="Methyl-accepting chemotaxis protein"/>
    <property type="match status" value="1"/>
</dbReference>
<dbReference type="GO" id="GO:0005886">
    <property type="term" value="C:plasma membrane"/>
    <property type="evidence" value="ECO:0007669"/>
    <property type="project" value="TreeGrafter"/>
</dbReference>
<dbReference type="RefSeq" id="WP_075569899.1">
    <property type="nucleotide sequence ID" value="NZ_MSDO01000011.1"/>
</dbReference>
<keyword evidence="7" id="KW-0472">Membrane</keyword>
<evidence type="ECO:0000259" key="9">
    <source>
        <dbReference type="PROSITE" id="PS50885"/>
    </source>
</evidence>
<dbReference type="InterPro" id="IPR003660">
    <property type="entry name" value="HAMP_dom"/>
</dbReference>
<dbReference type="GO" id="GO:0007165">
    <property type="term" value="P:signal transduction"/>
    <property type="evidence" value="ECO:0007669"/>
    <property type="project" value="UniProtKB-KW"/>
</dbReference>
<keyword evidence="11" id="KW-1185">Reference proteome</keyword>
<dbReference type="GO" id="GO:0006935">
    <property type="term" value="P:chemotaxis"/>
    <property type="evidence" value="ECO:0007669"/>
    <property type="project" value="InterPro"/>
</dbReference>
<keyword evidence="3 5" id="KW-0807">Transducer</keyword>
<dbReference type="SUPFAM" id="SSF103190">
    <property type="entry name" value="Sensory domain-like"/>
    <property type="match status" value="1"/>
</dbReference>
<dbReference type="InterPro" id="IPR051310">
    <property type="entry name" value="MCP_chemotaxis"/>
</dbReference>
<feature type="transmembrane region" description="Helical" evidence="7">
    <location>
        <begin position="323"/>
        <end position="342"/>
    </location>
</feature>
<dbReference type="SUPFAM" id="SSF58104">
    <property type="entry name" value="Methyl-accepting chemotaxis protein (MCP) signaling domain"/>
    <property type="match status" value="1"/>
</dbReference>
<organism evidence="10 11">
    <name type="scientific">Salinicola socius</name>
    <dbReference type="NCBI Taxonomy" id="404433"/>
    <lineage>
        <taxon>Bacteria</taxon>
        <taxon>Pseudomonadati</taxon>
        <taxon>Pseudomonadota</taxon>
        <taxon>Gammaproteobacteria</taxon>
        <taxon>Oceanospirillales</taxon>
        <taxon>Halomonadaceae</taxon>
        <taxon>Salinicola</taxon>
    </lineage>
</organism>
<dbReference type="CDD" id="cd06225">
    <property type="entry name" value="HAMP"/>
    <property type="match status" value="1"/>
</dbReference>
<protein>
    <recommendedName>
        <fullName evidence="12">Methyl-accepting chemotaxis protein</fullName>
    </recommendedName>
</protein>
<comment type="similarity">
    <text evidence="4">Belongs to the methyl-accepting chemotaxis (MCP) protein family.</text>
</comment>
<dbReference type="InterPro" id="IPR004089">
    <property type="entry name" value="MCPsignal_dom"/>
</dbReference>
<dbReference type="InterPro" id="IPR029151">
    <property type="entry name" value="Sensor-like_sf"/>
</dbReference>
<keyword evidence="2" id="KW-0488">Methylation</keyword>
<dbReference type="AlphaFoldDB" id="A0A1Q8SSC1"/>
<dbReference type="OrthoDB" id="2489132at2"/>
<dbReference type="PROSITE" id="PS50885">
    <property type="entry name" value="HAMP"/>
    <property type="match status" value="1"/>
</dbReference>
<feature type="region of interest" description="Disordered" evidence="6">
    <location>
        <begin position="651"/>
        <end position="678"/>
    </location>
</feature>
<evidence type="ECO:0000313" key="11">
    <source>
        <dbReference type="Proteomes" id="UP000186878"/>
    </source>
</evidence>
<dbReference type="STRING" id="404433.BTW07_09265"/>
<dbReference type="PANTHER" id="PTHR43531:SF14">
    <property type="entry name" value="METHYL-ACCEPTING CHEMOTAXIS PROTEIN I-RELATED"/>
    <property type="match status" value="1"/>
</dbReference>
<evidence type="ECO:0000256" key="3">
    <source>
        <dbReference type="ARBA" id="ARBA00023224"/>
    </source>
</evidence>
<evidence type="ECO:0000259" key="8">
    <source>
        <dbReference type="PROSITE" id="PS50111"/>
    </source>
</evidence>
<dbReference type="Pfam" id="PF00015">
    <property type="entry name" value="MCPsignal"/>
    <property type="match status" value="1"/>
</dbReference>
<evidence type="ECO:0000256" key="1">
    <source>
        <dbReference type="ARBA" id="ARBA00004370"/>
    </source>
</evidence>
<dbReference type="SMART" id="SM00283">
    <property type="entry name" value="MA"/>
    <property type="match status" value="1"/>
</dbReference>
<dbReference type="CDD" id="cd18774">
    <property type="entry name" value="PDC2_HK_sensor"/>
    <property type="match status" value="1"/>
</dbReference>
<comment type="subcellular location">
    <subcellularLocation>
        <location evidence="1">Membrane</location>
    </subcellularLocation>
</comment>
<sequence>MAALRQRFRHASIGTKLALIVALLQVAVLMGLAFAMAQNSTSQLRAATAHELQTQQDSIGDMLSLFDYSLQQQADRFLNIFSDQYSGRFALSPDQLVEVSGRPTPTLKDGLEVLNDNTWKLDRFTAQTGTPATIFARDGDDFVRISTSLKNEKGERAMGTLLDRGSKSYAKLMANQPYIGLATLFGIPYITKYQPIQDGDGQVVGALFVGVDVSAEMAQVQDRIREMGIGEAGYTMLISAAGDRAGEVIAGGPYEGQNLLDSDNGAVFRPMFDQDSGEIDYAARSGEERLVLYSRYPEWQWVVAGSVSVDEIQAGVVAARNRFLLIALALAAGLSFTLYWVVKRVVTRPMNRAVGLAQALAEGDLSQRIETRRGDEIGQLVGAMNGIGDGLERIVGQVRGAVAQTESHTRELASGNGELASRTESQAASLEETAASTEQINATVRQNAQRAQESDEQARRTAVAAGEAQGTVEATAEAMQRIVGMAKQISEVVGVIDGIAFQTNLLALNASVEAARAGEHGRGFAVVAQEVRSLAERCATSAQQIKALIGKTVNEVDGGNLRAAEAGQRVTEIVSQVERISTLISEIRLASEEQSHGIEQINLAISQIDETTQSNAALVRQSSASTQQLNEQSRQLADTVSLFRLRSTVQAEPESPVGALPSSRGALARTTADETLSA</sequence>
<dbReference type="Pfam" id="PF00672">
    <property type="entry name" value="HAMP"/>
    <property type="match status" value="1"/>
</dbReference>
<dbReference type="Pfam" id="PF17201">
    <property type="entry name" value="Cache_3-Cache_2"/>
    <property type="match status" value="1"/>
</dbReference>
<dbReference type="InterPro" id="IPR033462">
    <property type="entry name" value="Cache_3-Cache_2"/>
</dbReference>
<dbReference type="PRINTS" id="PR00260">
    <property type="entry name" value="CHEMTRNSDUCR"/>
</dbReference>
<name>A0A1Q8SSC1_9GAMM</name>
<dbReference type="Gene3D" id="3.30.450.20">
    <property type="entry name" value="PAS domain"/>
    <property type="match status" value="1"/>
</dbReference>
<reference evidence="10 11" key="1">
    <citation type="submission" date="2016-12" db="EMBL/GenBank/DDBJ databases">
        <title>Draft genome sequences of strains Salinicola socius SMB35, Salinicola sp. MH3R3-1 and Chromohalobacter sp. SMB17 from the Verkhnekamsk potash mining region of Russia.</title>
        <authorList>
            <person name="Mavrodi D.V."/>
            <person name="Olsson B.E."/>
            <person name="Korsakova E.S."/>
            <person name="Pyankova A."/>
            <person name="Mavrodi O.V."/>
            <person name="Plotnikova E.G."/>
        </authorList>
    </citation>
    <scope>NUCLEOTIDE SEQUENCE [LARGE SCALE GENOMIC DNA]</scope>
    <source>
        <strain evidence="10 11">SMB35</strain>
    </source>
</reference>
<feature type="compositionally biased region" description="Low complexity" evidence="6">
    <location>
        <begin position="423"/>
        <end position="436"/>
    </location>
</feature>
<dbReference type="Proteomes" id="UP000186878">
    <property type="component" value="Unassembled WGS sequence"/>
</dbReference>
<evidence type="ECO:0008006" key="12">
    <source>
        <dbReference type="Google" id="ProtNLM"/>
    </source>
</evidence>
<gene>
    <name evidence="10" type="ORF">BTW07_09265</name>
</gene>
<evidence type="ECO:0000256" key="6">
    <source>
        <dbReference type="SAM" id="MobiDB-lite"/>
    </source>
</evidence>
<dbReference type="PANTHER" id="PTHR43531">
    <property type="entry name" value="PROTEIN ICFG"/>
    <property type="match status" value="1"/>
</dbReference>
<accession>A0A1Q8SSC1</accession>
<dbReference type="PROSITE" id="PS50111">
    <property type="entry name" value="CHEMOTAXIS_TRANSDUC_2"/>
    <property type="match status" value="1"/>
</dbReference>
<evidence type="ECO:0000313" key="10">
    <source>
        <dbReference type="EMBL" id="OLO04339.1"/>
    </source>
</evidence>
<keyword evidence="7" id="KW-1133">Transmembrane helix</keyword>
<dbReference type="InterPro" id="IPR004090">
    <property type="entry name" value="Chemotax_Me-accpt_rcpt"/>
</dbReference>
<dbReference type="CDD" id="cd11386">
    <property type="entry name" value="MCP_signal"/>
    <property type="match status" value="1"/>
</dbReference>
<keyword evidence="7" id="KW-0812">Transmembrane</keyword>
<feature type="domain" description="Methyl-accepting transducer" evidence="8">
    <location>
        <begin position="401"/>
        <end position="630"/>
    </location>
</feature>
<evidence type="ECO:0000256" key="2">
    <source>
        <dbReference type="ARBA" id="ARBA00022481"/>
    </source>
</evidence>
<feature type="region of interest" description="Disordered" evidence="6">
    <location>
        <begin position="405"/>
        <end position="436"/>
    </location>
</feature>
<dbReference type="SMART" id="SM00304">
    <property type="entry name" value="HAMP"/>
    <property type="match status" value="1"/>
</dbReference>
<dbReference type="GO" id="GO:0004888">
    <property type="term" value="F:transmembrane signaling receptor activity"/>
    <property type="evidence" value="ECO:0007669"/>
    <property type="project" value="InterPro"/>
</dbReference>
<dbReference type="FunFam" id="1.10.287.950:FF:000001">
    <property type="entry name" value="Methyl-accepting chemotaxis sensory transducer"/>
    <property type="match status" value="1"/>
</dbReference>
<evidence type="ECO:0000256" key="4">
    <source>
        <dbReference type="ARBA" id="ARBA00029447"/>
    </source>
</evidence>
<dbReference type="EMBL" id="MSDO01000011">
    <property type="protein sequence ID" value="OLO04339.1"/>
    <property type="molecule type" value="Genomic_DNA"/>
</dbReference>
<comment type="caution">
    <text evidence="10">The sequence shown here is derived from an EMBL/GenBank/DDBJ whole genome shotgun (WGS) entry which is preliminary data.</text>
</comment>
<evidence type="ECO:0000256" key="7">
    <source>
        <dbReference type="SAM" id="Phobius"/>
    </source>
</evidence>
<evidence type="ECO:0000256" key="5">
    <source>
        <dbReference type="PROSITE-ProRule" id="PRU00284"/>
    </source>
</evidence>